<organism evidence="13 14">
    <name type="scientific">Robbsia betulipollinis</name>
    <dbReference type="NCBI Taxonomy" id="2981849"/>
    <lineage>
        <taxon>Bacteria</taxon>
        <taxon>Pseudomonadati</taxon>
        <taxon>Pseudomonadota</taxon>
        <taxon>Betaproteobacteria</taxon>
        <taxon>Burkholderiales</taxon>
        <taxon>Burkholderiaceae</taxon>
        <taxon>Robbsia</taxon>
    </lineage>
</organism>
<keyword evidence="6" id="KW-0547">Nucleotide-binding</keyword>
<feature type="transmembrane region" description="Helical" evidence="10">
    <location>
        <begin position="50"/>
        <end position="73"/>
    </location>
</feature>
<protein>
    <submittedName>
        <fullName evidence="13">ATP-binding cassette domain-containing protein</fullName>
    </submittedName>
</protein>
<evidence type="ECO:0000259" key="12">
    <source>
        <dbReference type="PROSITE" id="PS50928"/>
    </source>
</evidence>
<evidence type="ECO:0000256" key="8">
    <source>
        <dbReference type="ARBA" id="ARBA00022989"/>
    </source>
</evidence>
<evidence type="ECO:0000259" key="11">
    <source>
        <dbReference type="PROSITE" id="PS50893"/>
    </source>
</evidence>
<keyword evidence="4" id="KW-0997">Cell inner membrane</keyword>
<dbReference type="InterPro" id="IPR035906">
    <property type="entry name" value="MetI-like_sf"/>
</dbReference>
<proteinExistence type="inferred from homology"/>
<dbReference type="PROSITE" id="PS50928">
    <property type="entry name" value="ABC_TM1"/>
    <property type="match status" value="1"/>
</dbReference>
<dbReference type="Pfam" id="PF00005">
    <property type="entry name" value="ABC_tran"/>
    <property type="match status" value="1"/>
</dbReference>
<keyword evidence="9 10" id="KW-0472">Membrane</keyword>
<evidence type="ECO:0000256" key="10">
    <source>
        <dbReference type="RuleBase" id="RU363032"/>
    </source>
</evidence>
<feature type="transmembrane region" description="Helical" evidence="10">
    <location>
        <begin position="125"/>
        <end position="144"/>
    </location>
</feature>
<evidence type="ECO:0000256" key="3">
    <source>
        <dbReference type="ARBA" id="ARBA00022475"/>
    </source>
</evidence>
<keyword evidence="5 10" id="KW-0812">Transmembrane</keyword>
<evidence type="ECO:0000313" key="14">
    <source>
        <dbReference type="Proteomes" id="UP001082899"/>
    </source>
</evidence>
<gene>
    <name evidence="13" type="ORF">OVY01_16265</name>
</gene>
<dbReference type="InterPro" id="IPR017871">
    <property type="entry name" value="ABC_transporter-like_CS"/>
</dbReference>
<keyword evidence="7 13" id="KW-0067">ATP-binding</keyword>
<keyword evidence="2 10" id="KW-0813">Transport</keyword>
<dbReference type="GO" id="GO:0005524">
    <property type="term" value="F:ATP binding"/>
    <property type="evidence" value="ECO:0007669"/>
    <property type="project" value="UniProtKB-KW"/>
</dbReference>
<dbReference type="PANTHER" id="PTHR42781">
    <property type="entry name" value="SPERMIDINE/PUTRESCINE IMPORT ATP-BINDING PROTEIN POTA"/>
    <property type="match status" value="1"/>
</dbReference>
<comment type="subcellular location">
    <subcellularLocation>
        <location evidence="1 10">Cell membrane</location>
        <topology evidence="1 10">Multi-pass membrane protein</topology>
    </subcellularLocation>
</comment>
<dbReference type="PANTHER" id="PTHR42781:SF4">
    <property type="entry name" value="SPERMIDINE_PUTRESCINE IMPORT ATP-BINDING PROTEIN POTA"/>
    <property type="match status" value="1"/>
</dbReference>
<dbReference type="Gene3D" id="3.40.50.300">
    <property type="entry name" value="P-loop containing nucleotide triphosphate hydrolases"/>
    <property type="match status" value="1"/>
</dbReference>
<dbReference type="Gene3D" id="1.10.3720.10">
    <property type="entry name" value="MetI-like"/>
    <property type="match status" value="1"/>
</dbReference>
<keyword evidence="14" id="KW-1185">Reference proteome</keyword>
<evidence type="ECO:0000256" key="9">
    <source>
        <dbReference type="ARBA" id="ARBA00023136"/>
    </source>
</evidence>
<name>A0ABT3ZQN7_9BURK</name>
<dbReference type="SUPFAM" id="SSF52540">
    <property type="entry name" value="P-loop containing nucleoside triphosphate hydrolases"/>
    <property type="match status" value="1"/>
</dbReference>
<dbReference type="Pfam" id="PF00528">
    <property type="entry name" value="BPD_transp_1"/>
    <property type="match status" value="1"/>
</dbReference>
<dbReference type="InterPro" id="IPR000515">
    <property type="entry name" value="MetI-like"/>
</dbReference>
<dbReference type="PROSITE" id="PS00211">
    <property type="entry name" value="ABC_TRANSPORTER_1"/>
    <property type="match status" value="1"/>
</dbReference>
<evidence type="ECO:0000256" key="1">
    <source>
        <dbReference type="ARBA" id="ARBA00004651"/>
    </source>
</evidence>
<reference evidence="13" key="1">
    <citation type="submission" date="2022-11" db="EMBL/GenBank/DDBJ databases">
        <title>Robbsia betulipollinis sp. nov., isolated from pollen of birch (Betula pendula).</title>
        <authorList>
            <person name="Shi H."/>
            <person name="Ambika Manirajan B."/>
            <person name="Ratering S."/>
            <person name="Geissler-Plaum R."/>
            <person name="Schnell S."/>
        </authorList>
    </citation>
    <scope>NUCLEOTIDE SEQUENCE</scope>
    <source>
        <strain evidence="13">Bb-Pol-6</strain>
    </source>
</reference>
<accession>A0ABT3ZQN7</accession>
<evidence type="ECO:0000256" key="5">
    <source>
        <dbReference type="ARBA" id="ARBA00022692"/>
    </source>
</evidence>
<dbReference type="SMART" id="SM00382">
    <property type="entry name" value="AAA"/>
    <property type="match status" value="1"/>
</dbReference>
<dbReference type="InterPro" id="IPR050093">
    <property type="entry name" value="ABC_SmlMolc_Importer"/>
</dbReference>
<dbReference type="CDD" id="cd06261">
    <property type="entry name" value="TM_PBP2"/>
    <property type="match status" value="1"/>
</dbReference>
<evidence type="ECO:0000256" key="2">
    <source>
        <dbReference type="ARBA" id="ARBA00022448"/>
    </source>
</evidence>
<comment type="similarity">
    <text evidence="10">Belongs to the binding-protein-dependent transport system permease family.</text>
</comment>
<keyword evidence="3" id="KW-1003">Cell membrane</keyword>
<dbReference type="InterPro" id="IPR027417">
    <property type="entry name" value="P-loop_NTPase"/>
</dbReference>
<evidence type="ECO:0000256" key="7">
    <source>
        <dbReference type="ARBA" id="ARBA00022840"/>
    </source>
</evidence>
<dbReference type="SUPFAM" id="SSF161098">
    <property type="entry name" value="MetI-like"/>
    <property type="match status" value="1"/>
</dbReference>
<feature type="domain" description="ABC transmembrane type-1" evidence="12">
    <location>
        <begin position="48"/>
        <end position="244"/>
    </location>
</feature>
<dbReference type="Proteomes" id="UP001082899">
    <property type="component" value="Unassembled WGS sequence"/>
</dbReference>
<sequence length="670" mass="71158">MRRRPATPLAWLGGLLAIYLCAPLLASLPRIAASDWGAVDWRTLGSAAGVSAASATLAALLIALGGIPLGYWLTRRSSRAASVIGFLVQLPLALPPLTSGILLLFLFGPYSAAGRLTNGALTDSFIGILLAGVFVAAPFLIVAARSAFASVDPLLEDVAATLGHRAHARFFRVALPLAWPAIRAGLLLSWLRAFGEFGATVMVAYHPYSLPVYTYVAFGSQGLPVMMPIVLPTLAVALVAALLAAWSARLSPWRATREPMGGGKSDGPARHAVAAARAERGLLPATSPGGPALPLFPLCPAPALLRDPPSPPPRHALVQFAFGKQLGGFRLDIAWAPQARRLAILGASGSGKSMLLRLLAGLDAADTARFALDGESYAQRDAETRHIAYVPQDYGLFPHLTVWEQWVFARDAQREDARSWGDHLGLAGLEHRLPAALSLGQRQRVAIVRALARPARLILLDEPFSALDTPRRRQLRESLRELQKQISATTILVTHDPDEAALLADELLVIDRGQVLQAGPTEAVFARPASLTVAQLLGLSAIGVGVADAAGWLDIGAGIRLDVGAQARRQLAQGSRWMWRVDAERVHPAGADGLAATVEGTVLQDGRPYLALRLGGARVLLRDRCAQGTEGEAPARKTGAPYPVTIDPEGIDVWPEQCFGGETDPDASMR</sequence>
<dbReference type="InterPro" id="IPR003439">
    <property type="entry name" value="ABC_transporter-like_ATP-bd"/>
</dbReference>
<evidence type="ECO:0000256" key="4">
    <source>
        <dbReference type="ARBA" id="ARBA00022519"/>
    </source>
</evidence>
<keyword evidence="8 10" id="KW-1133">Transmembrane helix</keyword>
<dbReference type="EMBL" id="JAPMXC010000006">
    <property type="protein sequence ID" value="MCY0388732.1"/>
    <property type="molecule type" value="Genomic_DNA"/>
</dbReference>
<feature type="transmembrane region" description="Helical" evidence="10">
    <location>
        <begin position="225"/>
        <end position="248"/>
    </location>
</feature>
<dbReference type="RefSeq" id="WP_267848623.1">
    <property type="nucleotide sequence ID" value="NZ_JAPMXC010000006.1"/>
</dbReference>
<dbReference type="PROSITE" id="PS50893">
    <property type="entry name" value="ABC_TRANSPORTER_2"/>
    <property type="match status" value="1"/>
</dbReference>
<dbReference type="InterPro" id="IPR003593">
    <property type="entry name" value="AAA+_ATPase"/>
</dbReference>
<feature type="domain" description="ABC transporter" evidence="11">
    <location>
        <begin position="313"/>
        <end position="537"/>
    </location>
</feature>
<feature type="transmembrane region" description="Helical" evidence="10">
    <location>
        <begin position="80"/>
        <end position="105"/>
    </location>
</feature>
<comment type="caution">
    <text evidence="13">The sequence shown here is derived from an EMBL/GenBank/DDBJ whole genome shotgun (WGS) entry which is preliminary data.</text>
</comment>
<evidence type="ECO:0000313" key="13">
    <source>
        <dbReference type="EMBL" id="MCY0388732.1"/>
    </source>
</evidence>
<evidence type="ECO:0000256" key="6">
    <source>
        <dbReference type="ARBA" id="ARBA00022741"/>
    </source>
</evidence>